<dbReference type="Pfam" id="PF16259">
    <property type="entry name" value="DUF4913"/>
    <property type="match status" value="1"/>
</dbReference>
<sequence length="140" mass="15816">MTGSVDVDGPAAAAAAEPEDAAPQLYYPNPIAFFAGTLGPSYVRDVGNGSEFIWCPEWHKHPEALSRIEAVWRAWEYLRMDGSLGISTWWINHADPHMRMLMAPNGCFKKCVYNGHTERTKPEHLSLPHIEPEMDLYPDY</sequence>
<accession>A0A7X1NSM7</accession>
<proteinExistence type="predicted"/>
<dbReference type="InterPro" id="IPR032584">
    <property type="entry name" value="DUF4913"/>
</dbReference>
<gene>
    <name evidence="1" type="ORF">FNH21_16380</name>
</gene>
<reference evidence="2" key="1">
    <citation type="submission" date="2019-07" db="EMBL/GenBank/DDBJ databases">
        <title>Arthrobacter KR32 sp. nov., isolated from mountain cheese made of cows milk.</title>
        <authorList>
            <person name="Flegler A."/>
        </authorList>
    </citation>
    <scope>NUCLEOTIDE SEQUENCE [LARGE SCALE GENOMIC DNA]</scope>
    <source>
        <strain evidence="2">KR32</strain>
    </source>
</reference>
<keyword evidence="2" id="KW-1185">Reference proteome</keyword>
<protein>
    <submittedName>
        <fullName evidence="1">DUF4913 domain-containing protein</fullName>
    </submittedName>
</protein>
<dbReference type="OrthoDB" id="4570343at2"/>
<name>A0A7X1NSM7_9MICC</name>
<dbReference type="Proteomes" id="UP000326464">
    <property type="component" value="Unassembled WGS sequence"/>
</dbReference>
<dbReference type="EMBL" id="VJXX01000008">
    <property type="protein sequence ID" value="MPY12270.1"/>
    <property type="molecule type" value="Genomic_DNA"/>
</dbReference>
<organism evidence="1 2">
    <name type="scientific">Arthrobacter bussei</name>
    <dbReference type="NCBI Taxonomy" id="2594179"/>
    <lineage>
        <taxon>Bacteria</taxon>
        <taxon>Bacillati</taxon>
        <taxon>Actinomycetota</taxon>
        <taxon>Actinomycetes</taxon>
        <taxon>Micrococcales</taxon>
        <taxon>Micrococcaceae</taxon>
        <taxon>Arthrobacter</taxon>
    </lineage>
</organism>
<comment type="caution">
    <text evidence="1">The sequence shown here is derived from an EMBL/GenBank/DDBJ whole genome shotgun (WGS) entry which is preliminary data.</text>
</comment>
<evidence type="ECO:0000313" key="2">
    <source>
        <dbReference type="Proteomes" id="UP000326464"/>
    </source>
</evidence>
<dbReference type="AlphaFoldDB" id="A0A7X1NSM7"/>
<evidence type="ECO:0000313" key="1">
    <source>
        <dbReference type="EMBL" id="MPY12270.1"/>
    </source>
</evidence>